<protein>
    <submittedName>
        <fullName evidence="8">Ethylene-responsive transcription factor 1</fullName>
    </submittedName>
</protein>
<dbReference type="AlphaFoldDB" id="A0AAD8H7B8"/>
<keyword evidence="6" id="KW-0539">Nucleus</keyword>
<reference evidence="8" key="1">
    <citation type="submission" date="2023-02" db="EMBL/GenBank/DDBJ databases">
        <title>Genome of toxic invasive species Heracleum sosnowskyi carries increased number of genes despite the absence of recent whole-genome duplications.</title>
        <authorList>
            <person name="Schelkunov M."/>
            <person name="Shtratnikova V."/>
            <person name="Makarenko M."/>
            <person name="Klepikova A."/>
            <person name="Omelchenko D."/>
            <person name="Novikova G."/>
            <person name="Obukhova E."/>
            <person name="Bogdanov V."/>
            <person name="Penin A."/>
            <person name="Logacheva M."/>
        </authorList>
    </citation>
    <scope>NUCLEOTIDE SEQUENCE</scope>
    <source>
        <strain evidence="8">Hsosn_3</strain>
        <tissue evidence="8">Leaf</tissue>
    </source>
</reference>
<keyword evidence="3" id="KW-0805">Transcription regulation</keyword>
<dbReference type="GO" id="GO:0003677">
    <property type="term" value="F:DNA binding"/>
    <property type="evidence" value="ECO:0007669"/>
    <property type="project" value="UniProtKB-KW"/>
</dbReference>
<dbReference type="PROSITE" id="PS51032">
    <property type="entry name" value="AP2_ERF"/>
    <property type="match status" value="1"/>
</dbReference>
<dbReference type="InterPro" id="IPR016177">
    <property type="entry name" value="DNA-bd_dom_sf"/>
</dbReference>
<name>A0AAD8H7B8_9APIA</name>
<evidence type="ECO:0000256" key="2">
    <source>
        <dbReference type="ARBA" id="ARBA00022821"/>
    </source>
</evidence>
<dbReference type="FunFam" id="3.30.730.10:FF:000001">
    <property type="entry name" value="Ethylene-responsive transcription factor 2"/>
    <property type="match status" value="1"/>
</dbReference>
<dbReference type="CDD" id="cd00018">
    <property type="entry name" value="AP2"/>
    <property type="match status" value="1"/>
</dbReference>
<dbReference type="InterPro" id="IPR001471">
    <property type="entry name" value="AP2/ERF_dom"/>
</dbReference>
<dbReference type="GO" id="GO:0005634">
    <property type="term" value="C:nucleus"/>
    <property type="evidence" value="ECO:0007669"/>
    <property type="project" value="UniProtKB-SubCell"/>
</dbReference>
<dbReference type="EMBL" id="JAUIZM010000010">
    <property type="protein sequence ID" value="KAK1360912.1"/>
    <property type="molecule type" value="Genomic_DNA"/>
</dbReference>
<evidence type="ECO:0000256" key="4">
    <source>
        <dbReference type="ARBA" id="ARBA00023125"/>
    </source>
</evidence>
<evidence type="ECO:0000256" key="6">
    <source>
        <dbReference type="ARBA" id="ARBA00023242"/>
    </source>
</evidence>
<sequence>MCGGAIISDLSAPPRRSARRLTADVLWNNTSSNSQHKNPTNYYSKPLLTSAKLDDDFEAAFLGFHDDISPHFNLSIHHTEINDEADKSSSRKRKNQYRGIRQRPWGKWAAEIRDPRKGVRVWLGTYNTAEEAARAYDSEARKIRGTKAKLNFPVDVAQTSLKHSTEASINNNVSNSVQPSLNPDFNHLDTDYYNSSSFVEEKPKLYGYDDSSLVKPMVSSDSASHYFSSDHGSDSYDYSDFGWGDNSSKTLEVTSLATPVSDAVEYLEGASPCKKLKPDSTGFASCEETIEKKPEEIPNFEMEMKFLQMACMDGNWDASLDAFLAEDTTLDVGNPINLWAFDDLPATTGGAF</sequence>
<keyword evidence="2" id="KW-0611">Plant defense</keyword>
<dbReference type="SMART" id="SM00380">
    <property type="entry name" value="AP2"/>
    <property type="match status" value="1"/>
</dbReference>
<proteinExistence type="predicted"/>
<dbReference type="Proteomes" id="UP001237642">
    <property type="component" value="Unassembled WGS sequence"/>
</dbReference>
<keyword evidence="9" id="KW-1185">Reference proteome</keyword>
<feature type="domain" description="AP2/ERF" evidence="7">
    <location>
        <begin position="96"/>
        <end position="153"/>
    </location>
</feature>
<dbReference type="Pfam" id="PF00847">
    <property type="entry name" value="AP2"/>
    <property type="match status" value="1"/>
</dbReference>
<dbReference type="GO" id="GO:0006952">
    <property type="term" value="P:defense response"/>
    <property type="evidence" value="ECO:0007669"/>
    <property type="project" value="UniProtKB-KW"/>
</dbReference>
<keyword evidence="4" id="KW-0238">DNA-binding</keyword>
<organism evidence="8 9">
    <name type="scientific">Heracleum sosnowskyi</name>
    <dbReference type="NCBI Taxonomy" id="360622"/>
    <lineage>
        <taxon>Eukaryota</taxon>
        <taxon>Viridiplantae</taxon>
        <taxon>Streptophyta</taxon>
        <taxon>Embryophyta</taxon>
        <taxon>Tracheophyta</taxon>
        <taxon>Spermatophyta</taxon>
        <taxon>Magnoliopsida</taxon>
        <taxon>eudicotyledons</taxon>
        <taxon>Gunneridae</taxon>
        <taxon>Pentapetalae</taxon>
        <taxon>asterids</taxon>
        <taxon>campanulids</taxon>
        <taxon>Apiales</taxon>
        <taxon>Apiaceae</taxon>
        <taxon>Apioideae</taxon>
        <taxon>apioid superclade</taxon>
        <taxon>Tordylieae</taxon>
        <taxon>Tordyliinae</taxon>
        <taxon>Heracleum</taxon>
    </lineage>
</organism>
<dbReference type="GO" id="GO:0003700">
    <property type="term" value="F:DNA-binding transcription factor activity"/>
    <property type="evidence" value="ECO:0007669"/>
    <property type="project" value="InterPro"/>
</dbReference>
<dbReference type="SUPFAM" id="SSF54171">
    <property type="entry name" value="DNA-binding domain"/>
    <property type="match status" value="1"/>
</dbReference>
<dbReference type="PANTHER" id="PTHR31190:SF480">
    <property type="entry name" value="ETHYLENE-RESPONSIVE TRANSCRIPTION FACTOR RAP2-12"/>
    <property type="match status" value="1"/>
</dbReference>
<dbReference type="GO" id="GO:0009873">
    <property type="term" value="P:ethylene-activated signaling pathway"/>
    <property type="evidence" value="ECO:0007669"/>
    <property type="project" value="InterPro"/>
</dbReference>
<reference evidence="8" key="2">
    <citation type="submission" date="2023-05" db="EMBL/GenBank/DDBJ databases">
        <authorList>
            <person name="Schelkunov M.I."/>
        </authorList>
    </citation>
    <scope>NUCLEOTIDE SEQUENCE</scope>
    <source>
        <strain evidence="8">Hsosn_3</strain>
        <tissue evidence="8">Leaf</tissue>
    </source>
</reference>
<evidence type="ECO:0000259" key="7">
    <source>
        <dbReference type="PROSITE" id="PS51032"/>
    </source>
</evidence>
<evidence type="ECO:0000256" key="5">
    <source>
        <dbReference type="ARBA" id="ARBA00023163"/>
    </source>
</evidence>
<evidence type="ECO:0000313" key="8">
    <source>
        <dbReference type="EMBL" id="KAK1360912.1"/>
    </source>
</evidence>
<dbReference type="PRINTS" id="PR00367">
    <property type="entry name" value="ETHRSPELEMNT"/>
</dbReference>
<gene>
    <name evidence="8" type="ORF">POM88_045386</name>
</gene>
<dbReference type="PANTHER" id="PTHR31190">
    <property type="entry name" value="DNA-BINDING DOMAIN"/>
    <property type="match status" value="1"/>
</dbReference>
<accession>A0AAD8H7B8</accession>
<dbReference type="InterPro" id="IPR044808">
    <property type="entry name" value="ERF_plant"/>
</dbReference>
<evidence type="ECO:0000256" key="3">
    <source>
        <dbReference type="ARBA" id="ARBA00023015"/>
    </source>
</evidence>
<dbReference type="Gene3D" id="3.30.730.10">
    <property type="entry name" value="AP2/ERF domain"/>
    <property type="match status" value="1"/>
</dbReference>
<dbReference type="InterPro" id="IPR036955">
    <property type="entry name" value="AP2/ERF_dom_sf"/>
</dbReference>
<comment type="caution">
    <text evidence="8">The sequence shown here is derived from an EMBL/GenBank/DDBJ whole genome shotgun (WGS) entry which is preliminary data.</text>
</comment>
<evidence type="ECO:0000313" key="9">
    <source>
        <dbReference type="Proteomes" id="UP001237642"/>
    </source>
</evidence>
<keyword evidence="5" id="KW-0804">Transcription</keyword>
<comment type="subcellular location">
    <subcellularLocation>
        <location evidence="1">Nucleus</location>
    </subcellularLocation>
</comment>
<evidence type="ECO:0000256" key="1">
    <source>
        <dbReference type="ARBA" id="ARBA00004123"/>
    </source>
</evidence>